<gene>
    <name evidence="3" type="ORF">H8B19_07545</name>
</gene>
<proteinExistence type="predicted"/>
<evidence type="ECO:0000313" key="3">
    <source>
        <dbReference type="EMBL" id="MBC3765725.1"/>
    </source>
</evidence>
<dbReference type="InterPro" id="IPR027016">
    <property type="entry name" value="UCP029811"/>
</dbReference>
<reference evidence="3" key="2">
    <citation type="submission" date="2020-08" db="EMBL/GenBank/DDBJ databases">
        <authorList>
            <person name="Lai Q."/>
        </authorList>
    </citation>
    <scope>NUCLEOTIDE SEQUENCE</scope>
    <source>
        <strain evidence="3">S27-2</strain>
    </source>
</reference>
<feature type="signal peptide" evidence="1">
    <location>
        <begin position="1"/>
        <end position="18"/>
    </location>
</feature>
<keyword evidence="1" id="KW-0732">Signal</keyword>
<dbReference type="AlphaFoldDB" id="A0A8J6LZ01"/>
<evidence type="ECO:0000256" key="1">
    <source>
        <dbReference type="SAM" id="SignalP"/>
    </source>
</evidence>
<dbReference type="PANTHER" id="PTHR34406">
    <property type="entry name" value="PROTEIN YCEI"/>
    <property type="match status" value="1"/>
</dbReference>
<dbReference type="InterPro" id="IPR036761">
    <property type="entry name" value="TTHA0802/YceI-like_sf"/>
</dbReference>
<evidence type="ECO:0000313" key="4">
    <source>
        <dbReference type="Proteomes" id="UP000601768"/>
    </source>
</evidence>
<name>A0A8J6LZ01_9ALTE</name>
<protein>
    <submittedName>
        <fullName evidence="3">YceI family protein</fullName>
    </submittedName>
</protein>
<dbReference type="Pfam" id="PF04264">
    <property type="entry name" value="YceI"/>
    <property type="match status" value="1"/>
</dbReference>
<dbReference type="PIRSF" id="PIRSF029811">
    <property type="entry name" value="UCP029811"/>
    <property type="match status" value="1"/>
</dbReference>
<dbReference type="SMART" id="SM00867">
    <property type="entry name" value="YceI"/>
    <property type="match status" value="1"/>
</dbReference>
<dbReference type="InterPro" id="IPR007372">
    <property type="entry name" value="Lipid/polyisoprenoid-bd_YceI"/>
</dbReference>
<dbReference type="SUPFAM" id="SSF101874">
    <property type="entry name" value="YceI-like"/>
    <property type="match status" value="1"/>
</dbReference>
<dbReference type="Gene3D" id="2.40.128.110">
    <property type="entry name" value="Lipid/polyisoprenoid-binding, YceI-like"/>
    <property type="match status" value="1"/>
</dbReference>
<evidence type="ECO:0000259" key="2">
    <source>
        <dbReference type="SMART" id="SM00867"/>
    </source>
</evidence>
<keyword evidence="4" id="KW-1185">Reference proteome</keyword>
<accession>A0A8J6LZ01</accession>
<feature type="domain" description="Lipid/polyisoprenoid-binding YceI-like" evidence="2">
    <location>
        <begin position="19"/>
        <end position="187"/>
    </location>
</feature>
<reference evidence="3" key="1">
    <citation type="journal article" date="2018" name="Int. J. Syst. Evol. Microbiol.">
        <title>Neptunicella marina gen. nov., sp. nov., isolated from surface seawater.</title>
        <authorList>
            <person name="Liu X."/>
            <person name="Lai Q."/>
            <person name="Du Y."/>
            <person name="Zhang X."/>
            <person name="Liu Z."/>
            <person name="Sun F."/>
            <person name="Shao Z."/>
        </authorList>
    </citation>
    <scope>NUCLEOTIDE SEQUENCE</scope>
    <source>
        <strain evidence="3">S27-2</strain>
    </source>
</reference>
<comment type="caution">
    <text evidence="3">The sequence shown here is derived from an EMBL/GenBank/DDBJ whole genome shotgun (WGS) entry which is preliminary data.</text>
</comment>
<organism evidence="3 4">
    <name type="scientific">Neptunicella marina</name>
    <dbReference type="NCBI Taxonomy" id="2125989"/>
    <lineage>
        <taxon>Bacteria</taxon>
        <taxon>Pseudomonadati</taxon>
        <taxon>Pseudomonadota</taxon>
        <taxon>Gammaproteobacteria</taxon>
        <taxon>Alteromonadales</taxon>
        <taxon>Alteromonadaceae</taxon>
        <taxon>Neptunicella</taxon>
    </lineage>
</organism>
<dbReference type="PANTHER" id="PTHR34406:SF1">
    <property type="entry name" value="PROTEIN YCEI"/>
    <property type="match status" value="1"/>
</dbReference>
<dbReference type="RefSeq" id="WP_186506202.1">
    <property type="nucleotide sequence ID" value="NZ_JACNEP010000005.1"/>
</dbReference>
<dbReference type="Proteomes" id="UP000601768">
    <property type="component" value="Unassembled WGS sequence"/>
</dbReference>
<sequence length="188" mass="20288">MRLLTLFSALCVCSSAMADWNLDPAQSSLHFLSTKKAQITEVHQIKTLSGNLSDDGMALIRLDLSSVETNIDIRNQRMQTFLFMIDAFPEATVTANVRPDLLKLAAGESKHVTLDAKLDLHGVTQNLDIQVVVTGLKEDAIQVTTETPVVISAAQYGLTDGVAKLQSLAGLDSITLAVPVSFSVTFTK</sequence>
<feature type="chain" id="PRO_5035241268" evidence="1">
    <location>
        <begin position="19"/>
        <end position="188"/>
    </location>
</feature>
<dbReference type="EMBL" id="JACNEP010000005">
    <property type="protein sequence ID" value="MBC3765725.1"/>
    <property type="molecule type" value="Genomic_DNA"/>
</dbReference>